<dbReference type="GO" id="GO:0000287">
    <property type="term" value="F:magnesium ion binding"/>
    <property type="evidence" value="ECO:0007669"/>
    <property type="project" value="UniProtKB-UniRule"/>
</dbReference>
<dbReference type="OrthoDB" id="329172at2"/>
<evidence type="ECO:0000313" key="7">
    <source>
        <dbReference type="EMBL" id="KLK91847.1"/>
    </source>
</evidence>
<dbReference type="InterPro" id="IPR029060">
    <property type="entry name" value="PIN-like_dom_sf"/>
</dbReference>
<reference evidence="7 8" key="1">
    <citation type="submission" date="2015-05" db="EMBL/GenBank/DDBJ databases">
        <title>Draft genome sequence of Microvirga vignae strain BR3299, a novel nitrogen fixing bacteria isolated from Brazil semi-aired region.</title>
        <authorList>
            <person name="Zilli J.E."/>
            <person name="Passos S.R."/>
            <person name="Leite J."/>
            <person name="Baldani J.I."/>
            <person name="Xavier G.R."/>
            <person name="Rumjaneck N.G."/>
            <person name="Simoes-Araujo J.L."/>
        </authorList>
    </citation>
    <scope>NUCLEOTIDE SEQUENCE [LARGE SCALE GENOMIC DNA]</scope>
    <source>
        <strain evidence="7 8">BR3299</strain>
    </source>
</reference>
<name>A0A0H1RGY4_9HYPH</name>
<dbReference type="Gene3D" id="3.40.50.1010">
    <property type="entry name" value="5'-nuclease"/>
    <property type="match status" value="1"/>
</dbReference>
<comment type="function">
    <text evidence="5">Toxic component of a toxin-antitoxin (TA) system. An RNase.</text>
</comment>
<dbReference type="Proteomes" id="UP000035489">
    <property type="component" value="Unassembled WGS sequence"/>
</dbReference>
<dbReference type="STRING" id="1225564.AA309_17810"/>
<keyword evidence="5" id="KW-0460">Magnesium</keyword>
<evidence type="ECO:0000256" key="4">
    <source>
        <dbReference type="ARBA" id="ARBA00022801"/>
    </source>
</evidence>
<dbReference type="GO" id="GO:0004540">
    <property type="term" value="F:RNA nuclease activity"/>
    <property type="evidence" value="ECO:0007669"/>
    <property type="project" value="InterPro"/>
</dbReference>
<sequence length="122" mass="13488">MIIVDTSVWIDHLRVGDPGLTELLENGRVLAHPFVTGEIALGSLRQRSVVLEALRSLPQATVARDDEALIFIETRKLYGIGIGYVDAHLLTAAQLTPGVTIWTRDRRLREASMQLQLSADLT</sequence>
<dbReference type="GO" id="GO:0090729">
    <property type="term" value="F:toxin activity"/>
    <property type="evidence" value="ECO:0007669"/>
    <property type="project" value="UniProtKB-KW"/>
</dbReference>
<keyword evidence="2 5" id="KW-0540">Nuclease</keyword>
<evidence type="ECO:0000313" key="8">
    <source>
        <dbReference type="Proteomes" id="UP000035489"/>
    </source>
</evidence>
<dbReference type="RefSeq" id="WP_047190368.1">
    <property type="nucleotide sequence ID" value="NZ_LCYG01000044.1"/>
</dbReference>
<dbReference type="InterPro" id="IPR002716">
    <property type="entry name" value="PIN_dom"/>
</dbReference>
<dbReference type="HAMAP" id="MF_00265">
    <property type="entry name" value="VapC_Nob1"/>
    <property type="match status" value="1"/>
</dbReference>
<feature type="binding site" evidence="5">
    <location>
        <position position="5"/>
    </location>
    <ligand>
        <name>Mg(2+)</name>
        <dbReference type="ChEBI" id="CHEBI:18420"/>
    </ligand>
</feature>
<dbReference type="Pfam" id="PF01850">
    <property type="entry name" value="PIN"/>
    <property type="match status" value="1"/>
</dbReference>
<dbReference type="EMBL" id="LCYG01000044">
    <property type="protein sequence ID" value="KLK91847.1"/>
    <property type="molecule type" value="Genomic_DNA"/>
</dbReference>
<dbReference type="SUPFAM" id="SSF88723">
    <property type="entry name" value="PIN domain-like"/>
    <property type="match status" value="1"/>
</dbReference>
<accession>A0A0H1RGY4</accession>
<evidence type="ECO:0000259" key="6">
    <source>
        <dbReference type="Pfam" id="PF01850"/>
    </source>
</evidence>
<dbReference type="PATRIC" id="fig|1225564.3.peg.4693"/>
<feature type="domain" description="PIN" evidence="6">
    <location>
        <begin position="2"/>
        <end position="111"/>
    </location>
</feature>
<evidence type="ECO:0000256" key="1">
    <source>
        <dbReference type="ARBA" id="ARBA00022649"/>
    </source>
</evidence>
<feature type="binding site" evidence="5">
    <location>
        <position position="86"/>
    </location>
    <ligand>
        <name>Mg(2+)</name>
        <dbReference type="ChEBI" id="CHEBI:18420"/>
    </ligand>
</feature>
<protein>
    <recommendedName>
        <fullName evidence="5">Ribonuclease VapC</fullName>
        <shortName evidence="5">RNase VapC</shortName>
        <ecNumber evidence="5">3.1.-.-</ecNumber>
    </recommendedName>
    <alternativeName>
        <fullName evidence="5">Toxin VapC</fullName>
    </alternativeName>
</protein>
<organism evidence="7 8">
    <name type="scientific">Microvirga vignae</name>
    <dbReference type="NCBI Taxonomy" id="1225564"/>
    <lineage>
        <taxon>Bacteria</taxon>
        <taxon>Pseudomonadati</taxon>
        <taxon>Pseudomonadota</taxon>
        <taxon>Alphaproteobacteria</taxon>
        <taxon>Hyphomicrobiales</taxon>
        <taxon>Methylobacteriaceae</taxon>
        <taxon>Microvirga</taxon>
    </lineage>
</organism>
<keyword evidence="3 5" id="KW-0479">Metal-binding</keyword>
<evidence type="ECO:0000256" key="5">
    <source>
        <dbReference type="HAMAP-Rule" id="MF_00265"/>
    </source>
</evidence>
<comment type="caution">
    <text evidence="7">The sequence shown here is derived from an EMBL/GenBank/DDBJ whole genome shotgun (WGS) entry which is preliminary data.</text>
</comment>
<keyword evidence="8" id="KW-1185">Reference proteome</keyword>
<comment type="cofactor">
    <cofactor evidence="5">
        <name>Mg(2+)</name>
        <dbReference type="ChEBI" id="CHEBI:18420"/>
    </cofactor>
</comment>
<dbReference type="EC" id="3.1.-.-" evidence="5"/>
<dbReference type="CDD" id="cd09854">
    <property type="entry name" value="PIN_VapC-like"/>
    <property type="match status" value="1"/>
</dbReference>
<proteinExistence type="inferred from homology"/>
<gene>
    <name evidence="5" type="primary">vapC</name>
    <name evidence="7" type="ORF">AA309_17810</name>
</gene>
<keyword evidence="4 5" id="KW-0378">Hydrolase</keyword>
<dbReference type="InterPro" id="IPR022907">
    <property type="entry name" value="VapC_family"/>
</dbReference>
<keyword evidence="1 5" id="KW-1277">Toxin-antitoxin system</keyword>
<comment type="similarity">
    <text evidence="5">Belongs to the PINc/VapC protein family.</text>
</comment>
<keyword evidence="5" id="KW-0800">Toxin</keyword>
<dbReference type="AlphaFoldDB" id="A0A0H1RGY4"/>
<evidence type="ECO:0000256" key="2">
    <source>
        <dbReference type="ARBA" id="ARBA00022722"/>
    </source>
</evidence>
<dbReference type="GO" id="GO:0016787">
    <property type="term" value="F:hydrolase activity"/>
    <property type="evidence" value="ECO:0007669"/>
    <property type="project" value="UniProtKB-KW"/>
</dbReference>
<evidence type="ECO:0000256" key="3">
    <source>
        <dbReference type="ARBA" id="ARBA00022723"/>
    </source>
</evidence>